<dbReference type="InterPro" id="IPR029016">
    <property type="entry name" value="GAF-like_dom_sf"/>
</dbReference>
<keyword evidence="6" id="KW-1185">Reference proteome</keyword>
<dbReference type="Gene3D" id="3.30.450.20">
    <property type="entry name" value="PAS domain"/>
    <property type="match status" value="1"/>
</dbReference>
<comment type="caution">
    <text evidence="4">The sequence shown here is derived from an EMBL/GenBank/DDBJ whole genome shotgun (WGS) entry which is preliminary data.</text>
</comment>
<dbReference type="Gene3D" id="3.30.450.40">
    <property type="match status" value="1"/>
</dbReference>
<dbReference type="RefSeq" id="WP_132532996.1">
    <property type="nucleotide sequence ID" value="NZ_BMJO01000002.1"/>
</dbReference>
<evidence type="ECO:0000313" key="6">
    <source>
        <dbReference type="Proteomes" id="UP000622648"/>
    </source>
</evidence>
<feature type="coiled-coil region" evidence="1">
    <location>
        <begin position="152"/>
        <end position="179"/>
    </location>
</feature>
<keyword evidence="1" id="KW-0175">Coiled coil</keyword>
<evidence type="ECO:0000313" key="5">
    <source>
        <dbReference type="Proteomes" id="UP000295684"/>
    </source>
</evidence>
<evidence type="ECO:0000256" key="1">
    <source>
        <dbReference type="SAM" id="Coils"/>
    </source>
</evidence>
<dbReference type="PROSITE" id="PS50112">
    <property type="entry name" value="PAS"/>
    <property type="match status" value="1"/>
</dbReference>
<dbReference type="Proteomes" id="UP000622648">
    <property type="component" value="Unassembled WGS sequence"/>
</dbReference>
<dbReference type="CDD" id="cd00130">
    <property type="entry name" value="PAS"/>
    <property type="match status" value="1"/>
</dbReference>
<dbReference type="SMART" id="SM00091">
    <property type="entry name" value="PAS"/>
    <property type="match status" value="1"/>
</dbReference>
<dbReference type="SUPFAM" id="SSF47384">
    <property type="entry name" value="Homodimeric domain of signal transducing histidine kinase"/>
    <property type="match status" value="1"/>
</dbReference>
<dbReference type="GO" id="GO:0000155">
    <property type="term" value="F:phosphorelay sensor kinase activity"/>
    <property type="evidence" value="ECO:0007669"/>
    <property type="project" value="InterPro"/>
</dbReference>
<dbReference type="Pfam" id="PF13426">
    <property type="entry name" value="PAS_9"/>
    <property type="match status" value="1"/>
</dbReference>
<evidence type="ECO:0000313" key="4">
    <source>
        <dbReference type="EMBL" id="TCO25346.1"/>
    </source>
</evidence>
<reference evidence="3" key="4">
    <citation type="submission" date="2024-05" db="EMBL/GenBank/DDBJ databases">
        <authorList>
            <person name="Sun Q."/>
            <person name="Zhou Y."/>
        </authorList>
    </citation>
    <scope>NUCLEOTIDE SEQUENCE</scope>
    <source>
        <strain evidence="3">CGMCC 1.15644</strain>
    </source>
</reference>
<evidence type="ECO:0000259" key="2">
    <source>
        <dbReference type="PROSITE" id="PS50112"/>
    </source>
</evidence>
<reference evidence="6" key="2">
    <citation type="journal article" date="2019" name="Int. J. Syst. Evol. Microbiol.">
        <title>The Global Catalogue of Microorganisms (GCM) 10K type strain sequencing project: providing services to taxonomists for standard genome sequencing and annotation.</title>
        <authorList>
            <consortium name="The Broad Institute Genomics Platform"/>
            <consortium name="The Broad Institute Genome Sequencing Center for Infectious Disease"/>
            <person name="Wu L."/>
            <person name="Ma J."/>
        </authorList>
    </citation>
    <scope>NUCLEOTIDE SEQUENCE [LARGE SCALE GENOMIC DNA]</scope>
    <source>
        <strain evidence="6">CGMCC 1.15644</strain>
    </source>
</reference>
<dbReference type="PANTHER" id="PTHR43102">
    <property type="entry name" value="SLR1143 PROTEIN"/>
    <property type="match status" value="1"/>
</dbReference>
<evidence type="ECO:0000313" key="3">
    <source>
        <dbReference type="EMBL" id="GGE46252.1"/>
    </source>
</evidence>
<accession>A0A4R2HC90</accession>
<dbReference type="OrthoDB" id="741455at2"/>
<protein>
    <submittedName>
        <fullName evidence="4">PAS domain S-box-containing protein</fullName>
    </submittedName>
</protein>
<dbReference type="InterPro" id="IPR036097">
    <property type="entry name" value="HisK_dim/P_sf"/>
</dbReference>
<dbReference type="NCBIfam" id="TIGR00229">
    <property type="entry name" value="sensory_box"/>
    <property type="match status" value="1"/>
</dbReference>
<feature type="domain" description="PAS" evidence="2">
    <location>
        <begin position="244"/>
        <end position="297"/>
    </location>
</feature>
<dbReference type="EMBL" id="SLWO01000004">
    <property type="protein sequence ID" value="TCO25346.1"/>
    <property type="molecule type" value="Genomic_DNA"/>
</dbReference>
<gene>
    <name evidence="4" type="ORF">EV200_104384</name>
    <name evidence="3" type="ORF">GCM10011413_10400</name>
</gene>
<dbReference type="AlphaFoldDB" id="A0A4R2HC90"/>
<dbReference type="Gene3D" id="1.10.287.130">
    <property type="match status" value="1"/>
</dbReference>
<dbReference type="Proteomes" id="UP000295684">
    <property type="component" value="Unassembled WGS sequence"/>
</dbReference>
<reference evidence="3" key="1">
    <citation type="journal article" date="2014" name="Int. J. Syst. Evol. Microbiol.">
        <title>Complete genome of a new Firmicutes species belonging to the dominant human colonic microbiota ('Ruminococcus bicirculans') reveals two chromosomes and a selective capacity to utilize plant glucans.</title>
        <authorList>
            <consortium name="NISC Comparative Sequencing Program"/>
            <person name="Wegmann U."/>
            <person name="Louis P."/>
            <person name="Goesmann A."/>
            <person name="Henrissat B."/>
            <person name="Duncan S.H."/>
            <person name="Flint H.J."/>
        </authorList>
    </citation>
    <scope>NUCLEOTIDE SEQUENCE</scope>
    <source>
        <strain evidence="3">CGMCC 1.15644</strain>
    </source>
</reference>
<reference evidence="4 5" key="3">
    <citation type="submission" date="2019-03" db="EMBL/GenBank/DDBJ databases">
        <title>Genomic Encyclopedia of Type Strains, Phase IV (KMG-IV): sequencing the most valuable type-strain genomes for metagenomic binning, comparative biology and taxonomic classification.</title>
        <authorList>
            <person name="Goeker M."/>
        </authorList>
    </citation>
    <scope>NUCLEOTIDE SEQUENCE [LARGE SCALE GENOMIC DNA]</scope>
    <source>
        <strain evidence="4 5">DSM 103236</strain>
    </source>
</reference>
<organism evidence="4 5">
    <name type="scientific">Pedobacter psychrotolerans</name>
    <dbReference type="NCBI Taxonomy" id="1843235"/>
    <lineage>
        <taxon>Bacteria</taxon>
        <taxon>Pseudomonadati</taxon>
        <taxon>Bacteroidota</taxon>
        <taxon>Sphingobacteriia</taxon>
        <taxon>Sphingobacteriales</taxon>
        <taxon>Sphingobacteriaceae</taxon>
        <taxon>Pedobacter</taxon>
    </lineage>
</organism>
<dbReference type="EMBL" id="BMJO01000002">
    <property type="protein sequence ID" value="GGE46252.1"/>
    <property type="molecule type" value="Genomic_DNA"/>
</dbReference>
<dbReference type="InterPro" id="IPR000014">
    <property type="entry name" value="PAS"/>
</dbReference>
<dbReference type="InterPro" id="IPR035965">
    <property type="entry name" value="PAS-like_dom_sf"/>
</dbReference>
<dbReference type="PANTHER" id="PTHR43102:SF2">
    <property type="entry name" value="GAF DOMAIN-CONTAINING PROTEIN"/>
    <property type="match status" value="1"/>
</dbReference>
<proteinExistence type="predicted"/>
<dbReference type="SUPFAM" id="SSF55781">
    <property type="entry name" value="GAF domain-like"/>
    <property type="match status" value="1"/>
</dbReference>
<name>A0A4R2HC90_9SPHI</name>
<sequence length="362" mass="41640">MKFGKNRGDKYLNEFKNIDFSQTEEFQTIIDLAIEISGKKIALVTFLNEQYTLTKADDYQDIDLIALKNTFNHKKQQSPDIFIIEDTQKDQPLAHYADVKESKDIRFYAYLPILSKDGYKLGELCLFDASPGNLSEQQRRMLNMLSKQIIYLMEMKKSQELLEEALERTERQKSALKQIAFIQSHEIRHPLTTIMSLVDLANKGSFTFNQKWIAMLYEAAITLDERIRAIVDETYTEKDVKLVRFNRMVQEIEDYAILLLDEDGKIENWNLGAELVKGYKRGEIIGKNFSVFYSPEDVANGKPLSLITEAKKLGKARDEGWRVRKNGSRFWASVLITAIHDVNGGVIGFTKVTKDLGEPGIR</sequence>
<dbReference type="SUPFAM" id="SSF55785">
    <property type="entry name" value="PYP-like sensor domain (PAS domain)"/>
    <property type="match status" value="1"/>
</dbReference>